<dbReference type="InterPro" id="IPR022385">
    <property type="entry name" value="Rhs_assc_core"/>
</dbReference>
<evidence type="ECO:0000313" key="3">
    <source>
        <dbReference type="EMBL" id="EJL05509.1"/>
    </source>
</evidence>
<reference evidence="3" key="1">
    <citation type="journal article" date="2012" name="PLoS Genet.">
        <title>Comparative Genomics of Plant-Associated Pseudomonas spp.: Insights into Diversity and Inheritance of Traits Involved in Multitrophic Interactions.</title>
        <authorList>
            <person name="Loper J.E."/>
            <person name="Hassan K.A."/>
            <person name="Mavrodi D.V."/>
            <person name="Davis E.W.II."/>
            <person name="Lim C.K."/>
            <person name="Shaffer B.T."/>
            <person name="Elbourne L.D."/>
            <person name="Stockwell V.O."/>
            <person name="Hartney S.L."/>
            <person name="Breakwell K."/>
            <person name="Henkels M.D."/>
            <person name="Tetu S.G."/>
            <person name="Rangel L.I."/>
            <person name="Kidarsa T.A."/>
            <person name="Wilson N.L."/>
            <person name="van de Mortel J.E."/>
            <person name="Song C."/>
            <person name="Blumhagen R."/>
            <person name="Radune D."/>
            <person name="Hostetler J.B."/>
            <person name="Brinkac L.M."/>
            <person name="Durkin A.S."/>
            <person name="Kluepfel D.A."/>
            <person name="Wechter W.P."/>
            <person name="Anderson A.J."/>
            <person name="Kim Y.C."/>
            <person name="Pierson L.S.III."/>
            <person name="Pierson E.A."/>
            <person name="Lindow S.E."/>
            <person name="Kobayashi D.Y."/>
            <person name="Raaijmakers J.M."/>
            <person name="Weller D.M."/>
            <person name="Thomashow L.S."/>
            <person name="Allen A.E."/>
            <person name="Paulsen I.T."/>
        </authorList>
    </citation>
    <scope>NUCLEOTIDE SEQUENCE [LARGE SCALE GENOMIC DNA]</scope>
    <source>
        <strain evidence="3">Q2-87</strain>
    </source>
</reference>
<dbReference type="HOGENOM" id="CLU_002146_1_0_6"/>
<keyword evidence="1" id="KW-0472">Membrane</keyword>
<dbReference type="InterPro" id="IPR006530">
    <property type="entry name" value="YD"/>
</dbReference>
<dbReference type="PROSITE" id="PS51082">
    <property type="entry name" value="WH2"/>
    <property type="match status" value="1"/>
</dbReference>
<feature type="domain" description="WH2" evidence="2">
    <location>
        <begin position="1608"/>
        <end position="1625"/>
    </location>
</feature>
<dbReference type="GO" id="GO:0003779">
    <property type="term" value="F:actin binding"/>
    <property type="evidence" value="ECO:0007669"/>
    <property type="project" value="InterPro"/>
</dbReference>
<dbReference type="PANTHER" id="PTHR32305">
    <property type="match status" value="1"/>
</dbReference>
<dbReference type="Pfam" id="PF05593">
    <property type="entry name" value="RHS_repeat"/>
    <property type="match status" value="1"/>
</dbReference>
<dbReference type="Proteomes" id="UP000007289">
    <property type="component" value="Chromosome"/>
</dbReference>
<gene>
    <name evidence="3" type="ORF">PflQ2_2503</name>
</gene>
<accession>J2YF09</accession>
<feature type="transmembrane region" description="Helical" evidence="1">
    <location>
        <begin position="1511"/>
        <end position="1532"/>
    </location>
</feature>
<name>J2YF09_PSEFQ</name>
<comment type="caution">
    <text evidence="3">The sequence shown here is derived from an EMBL/GenBank/DDBJ whole genome shotgun (WGS) entry which is preliminary data.</text>
</comment>
<proteinExistence type="predicted"/>
<protein>
    <submittedName>
        <fullName evidence="3">Rhs family protein</fullName>
    </submittedName>
</protein>
<evidence type="ECO:0000259" key="2">
    <source>
        <dbReference type="PROSITE" id="PS51082"/>
    </source>
</evidence>
<dbReference type="InterPro" id="IPR003124">
    <property type="entry name" value="WH2_dom"/>
</dbReference>
<feature type="transmembrane region" description="Helical" evidence="1">
    <location>
        <begin position="1436"/>
        <end position="1458"/>
    </location>
</feature>
<keyword evidence="1" id="KW-0812">Transmembrane</keyword>
<dbReference type="Gene3D" id="2.180.10.10">
    <property type="entry name" value="RHS repeat-associated core"/>
    <property type="match status" value="2"/>
</dbReference>
<organism evidence="3">
    <name type="scientific">Pseudomonas fluorescens (strain Q2-87)</name>
    <dbReference type="NCBI Taxonomy" id="1038922"/>
    <lineage>
        <taxon>Bacteria</taxon>
        <taxon>Pseudomonadati</taxon>
        <taxon>Pseudomonadota</taxon>
        <taxon>Gammaproteobacteria</taxon>
        <taxon>Pseudomonadales</taxon>
        <taxon>Pseudomonadaceae</taxon>
        <taxon>Pseudomonas</taxon>
    </lineage>
</organism>
<dbReference type="NCBIfam" id="TIGR01643">
    <property type="entry name" value="YD_repeat_2x"/>
    <property type="match status" value="1"/>
</dbReference>
<dbReference type="RefSeq" id="WP_003181266.1">
    <property type="nucleotide sequence ID" value="NZ_CM001558.1"/>
</dbReference>
<dbReference type="EMBL" id="AGBM01000001">
    <property type="protein sequence ID" value="EJL05509.1"/>
    <property type="molecule type" value="Genomic_DNA"/>
</dbReference>
<dbReference type="InterPro" id="IPR050708">
    <property type="entry name" value="T6SS_VgrG/RHS"/>
</dbReference>
<feature type="transmembrane region" description="Helical" evidence="1">
    <location>
        <begin position="1465"/>
        <end position="1491"/>
    </location>
</feature>
<keyword evidence="1" id="KW-1133">Transmembrane helix</keyword>
<evidence type="ECO:0000256" key="1">
    <source>
        <dbReference type="SAM" id="Phobius"/>
    </source>
</evidence>
<dbReference type="eggNOG" id="COG3209">
    <property type="taxonomic scope" value="Bacteria"/>
</dbReference>
<dbReference type="NCBIfam" id="TIGR03696">
    <property type="entry name" value="Rhs_assc_core"/>
    <property type="match status" value="1"/>
</dbReference>
<dbReference type="PATRIC" id="fig|1038922.3.peg.3023"/>
<dbReference type="InterPro" id="IPR031325">
    <property type="entry name" value="RHS_repeat"/>
</dbReference>
<sequence>MSADTSVPSNAFNFMQSLQSGVDPRTGQYRISLDLPELKGNDLRGPGFSLALAFSALNTTDSGYGIGWNVQLSEYDMNKQVLSTSTGERHTVTANGVDGELLMETKKLDSFRFFEYTPFQDKKQFMLVHKTGTVEILRERGMGSDHVAVPIEIYSPLGHRLVLAYTSFNGHTLLQSVNDDAGIPLLSVRRDAGKLDLDLYPNVDEALPARARYTMTFDSGELKYARTIALPADESGQRGYWRFDYVIKHGHTVVTKVENPLGGSELIVYDSEHSFPGPSGRYLPRVSRHEIYPDGAPDNPDKVQVEYTYPDDKNFLGNTLPIQWGTDNKDPLIYQSGTYDYSTVETHYLTGRPVRSVKRTFNRFHSLILQTTTQGDNIQETETVYPLRNGSVLDQPNTYQLPTQVINRWRLKSNPTRQRAETETYTYDSSGNELTHVEASGITTTNVYYRASGEADFPDNPYGFVCKVKSSTVTPAPDHEPAPTLRTHYRYIEIPPLARTPLARPVTLDEQVLVQVHDVGTPQEREEALQSTTYQYWTDLNDPLRHGQLSRQAVRLNGATTYTDTDYKRLSGIDFPEPAIQLTTTLSTDFDGVKKVNIEQTSALTGKLLLLHSSDMEISYEYDKLGRLVRETTAPRSSEFKAVRTYRYFPSAGVGHFSGRDAVNTRGITTRTQIDGLGRQIYEERDNVSETNPTRVEQTWKARYNGLGELIEETRYDYFEGRSFAYTTIYEYDDWGEQSCVTGPDGVQAHTEFNPIGIAVGHPSPWNGLVETRWRQSPGHSPMISGKSETRINLLDKPAQTASLDAQGQVLATRTYQYDGQGNCTQEVDELKRKTLYSYDPWSRMVTTTLPDQCVVSREYATHSRSELPTALWVKPASGSSPDPVLIGTQTFDGLERLTETQTGMRSETLGYIDDQLQPNTRTTAAGAVITYEYKSLQLTDQPTAIHSPDAQSAFDYHPVSARLVKAQNEQGSRHYEYDITNQVRSEQWVDEQGLSWETQYISTSGGQLRKRLDINHLNTVENVYEYDSAGLVTRSVQGSLEATFEYDALSRLSKTTSVDTDANTTLITELTYDDQDQEILRTITLPGHSTRTIEQAWYPDGQLKTRHLQVEEAGLLNSLLLEAFDYDDRGRLGVHTCSGRDLPKDEAGRAIEQQMYIFDDLDNITLRVSQFSGGASEVNEYFYADDDPCRLVRMTRSLDGGPTEEQTFDYDDNGNMRNDEQGQLLRYDSQSRLLEVRSVSQQPVMQYQYDGHDRLISSQEGTQAKSLRLYQGDELSYTIQSAAQTHFFTATDQVLGQHQPGDPSKNLLLFTDANGSVLGECQGAALRAAIYSAYGERSSEEPLLSVRAFNGEVRESSSGWYLLGNGYRAYNPVLMRFHSPDSFSPFGAGGVNPYCYCLGNPIRFKDPTGHVSSVSRMKHPDEDRVPGAYKRSKNWVAVAISAAVTVVAAVFAVITWIPTGGLSGLALVAAVIANVASVTAVGLGVITTAIKAATADDNEDALLVGQILDYAGLGIGLVGAVGGYGVGRAIASQTAKQGPKWFNGLVMAGISKTSRHGVGHSTFKIPQARLTPNLPYYRSSAVVSSAVQNAAPPAPPPMPPALWVDDAQKNLLEQIQMGKQLRNTGGPQNRLVATAQDQLAVALAARKRGATVAGAAYWGNVHGEKTFETILGASGIPKHLKETALINKNVRNA</sequence>
<dbReference type="PANTHER" id="PTHR32305:SF15">
    <property type="entry name" value="PROTEIN RHSA-RELATED"/>
    <property type="match status" value="1"/>
</dbReference>